<keyword evidence="7" id="KW-0067">ATP-binding</keyword>
<comment type="catalytic activity">
    <reaction evidence="1">
        <text>ATP + protein L-histidine = ADP + protein N-phospho-L-histidine.</text>
        <dbReference type="EC" id="2.7.13.3"/>
    </reaction>
</comment>
<proteinExistence type="predicted"/>
<dbReference type="CDD" id="cd16917">
    <property type="entry name" value="HATPase_UhpB-NarQ-NarX-like"/>
    <property type="match status" value="1"/>
</dbReference>
<organism evidence="11 12">
    <name type="scientific">Pseudanabaena galeata UHCC 0370</name>
    <dbReference type="NCBI Taxonomy" id="3110310"/>
    <lineage>
        <taxon>Bacteria</taxon>
        <taxon>Bacillati</taxon>
        <taxon>Cyanobacteriota</taxon>
        <taxon>Cyanophyceae</taxon>
        <taxon>Pseudanabaenales</taxon>
        <taxon>Pseudanabaenaceae</taxon>
        <taxon>Pseudanabaena</taxon>
    </lineage>
</organism>
<dbReference type="InterPro" id="IPR050482">
    <property type="entry name" value="Sensor_HK_TwoCompSys"/>
</dbReference>
<keyword evidence="4" id="KW-0808">Transferase</keyword>
<evidence type="ECO:0000256" key="7">
    <source>
        <dbReference type="ARBA" id="ARBA00022840"/>
    </source>
</evidence>
<dbReference type="Pfam" id="PF02518">
    <property type="entry name" value="HATPase_c"/>
    <property type="match status" value="1"/>
</dbReference>
<name>A0ABU5TRX9_9CYAN</name>
<dbReference type="PANTHER" id="PTHR24421:SF10">
    <property type="entry name" value="NITRATE_NITRITE SENSOR PROTEIN NARQ"/>
    <property type="match status" value="1"/>
</dbReference>
<evidence type="ECO:0000256" key="5">
    <source>
        <dbReference type="ARBA" id="ARBA00022741"/>
    </source>
</evidence>
<dbReference type="SUPFAM" id="SSF55874">
    <property type="entry name" value="ATPase domain of HSP90 chaperone/DNA topoisomerase II/histidine kinase"/>
    <property type="match status" value="1"/>
</dbReference>
<dbReference type="PANTHER" id="PTHR24421">
    <property type="entry name" value="NITRATE/NITRITE SENSOR PROTEIN NARX-RELATED"/>
    <property type="match status" value="1"/>
</dbReference>
<keyword evidence="3" id="KW-0597">Phosphoprotein</keyword>
<dbReference type="InterPro" id="IPR011712">
    <property type="entry name" value="Sig_transdc_His_kin_sub3_dim/P"/>
</dbReference>
<dbReference type="EMBL" id="JAYGIE010000114">
    <property type="protein sequence ID" value="MEA5480238.1"/>
    <property type="molecule type" value="Genomic_DNA"/>
</dbReference>
<dbReference type="Gene3D" id="3.30.565.10">
    <property type="entry name" value="Histidine kinase-like ATPase, C-terminal domain"/>
    <property type="match status" value="1"/>
</dbReference>
<evidence type="ECO:0000256" key="4">
    <source>
        <dbReference type="ARBA" id="ARBA00022679"/>
    </source>
</evidence>
<dbReference type="Proteomes" id="UP001301388">
    <property type="component" value="Unassembled WGS sequence"/>
</dbReference>
<comment type="caution">
    <text evidence="11">The sequence shown here is derived from an EMBL/GenBank/DDBJ whole genome shotgun (WGS) entry which is preliminary data.</text>
</comment>
<evidence type="ECO:0000256" key="3">
    <source>
        <dbReference type="ARBA" id="ARBA00022553"/>
    </source>
</evidence>
<feature type="transmembrane region" description="Helical" evidence="9">
    <location>
        <begin position="9"/>
        <end position="29"/>
    </location>
</feature>
<dbReference type="EC" id="2.7.13.3" evidence="2"/>
<feature type="transmembrane region" description="Helical" evidence="9">
    <location>
        <begin position="146"/>
        <end position="166"/>
    </location>
</feature>
<dbReference type="Gene3D" id="1.20.5.1930">
    <property type="match status" value="1"/>
</dbReference>
<evidence type="ECO:0000256" key="9">
    <source>
        <dbReference type="SAM" id="Phobius"/>
    </source>
</evidence>
<feature type="transmembrane region" description="Helical" evidence="9">
    <location>
        <begin position="112"/>
        <end position="131"/>
    </location>
</feature>
<feature type="transmembrane region" description="Helical" evidence="9">
    <location>
        <begin position="35"/>
        <end position="54"/>
    </location>
</feature>
<evidence type="ECO:0000313" key="12">
    <source>
        <dbReference type="Proteomes" id="UP001301388"/>
    </source>
</evidence>
<keyword evidence="6 11" id="KW-0418">Kinase</keyword>
<evidence type="ECO:0000256" key="6">
    <source>
        <dbReference type="ARBA" id="ARBA00022777"/>
    </source>
</evidence>
<evidence type="ECO:0000256" key="1">
    <source>
        <dbReference type="ARBA" id="ARBA00000085"/>
    </source>
</evidence>
<keyword evidence="9" id="KW-1133">Transmembrane helix</keyword>
<evidence type="ECO:0000313" key="11">
    <source>
        <dbReference type="EMBL" id="MEA5480238.1"/>
    </source>
</evidence>
<dbReference type="GO" id="GO:0016301">
    <property type="term" value="F:kinase activity"/>
    <property type="evidence" value="ECO:0007669"/>
    <property type="project" value="UniProtKB-KW"/>
</dbReference>
<dbReference type="SMART" id="SM00387">
    <property type="entry name" value="HATPase_c"/>
    <property type="match status" value="1"/>
</dbReference>
<evidence type="ECO:0000256" key="2">
    <source>
        <dbReference type="ARBA" id="ARBA00012438"/>
    </source>
</evidence>
<keyword evidence="9" id="KW-0472">Membrane</keyword>
<reference evidence="11 12" key="1">
    <citation type="submission" date="2023-12" db="EMBL/GenBank/DDBJ databases">
        <title>Baltic Sea Cyanobacteria.</title>
        <authorList>
            <person name="Delbaje E."/>
            <person name="Fewer D.P."/>
            <person name="Shishido T.K."/>
        </authorList>
    </citation>
    <scope>NUCLEOTIDE SEQUENCE [LARGE SCALE GENOMIC DNA]</scope>
    <source>
        <strain evidence="11 12">UHCC 0370</strain>
    </source>
</reference>
<dbReference type="InterPro" id="IPR003594">
    <property type="entry name" value="HATPase_dom"/>
</dbReference>
<evidence type="ECO:0000259" key="10">
    <source>
        <dbReference type="SMART" id="SM00387"/>
    </source>
</evidence>
<sequence>MMPSKTPRIIIILEWALISFVVISQLLMINRLKENIGLIFIGLAIFSGLGMWRSPKKLPKKMPKKIFNYVNTITQCFIITALTIWGKIYSYQLLFLVVVIRSCLILRGFEQFVVSGCVFVSACAIHSYRLANQQLPLQLADNQPEFIWLNLNLLFGLLIFSFQLLVDKILVEERNKLELATINQKLRSYALRIEDLATIKERNRIAREIHDSLGHSLTIFNLYLEAALRLMPTDQQEAECLIREAKQVGITVLSEVRQSVTSLRSDPLDEISLTEAIHNLTNDFHRSTGISPKTQIVLDKPPPKMLANTIFRIIQESLTNICKHADANLVSVNLIQSENVIDLVITDNGKGFDLSKNTTGFGLQGMKERAIAISGEIEIVTAPQMGCKLQARIPIQEI</sequence>
<dbReference type="RefSeq" id="WP_323263288.1">
    <property type="nucleotide sequence ID" value="NZ_JAYGIE010000114.1"/>
</dbReference>
<accession>A0ABU5TRX9</accession>
<protein>
    <recommendedName>
        <fullName evidence="2">histidine kinase</fullName>
        <ecNumber evidence="2">2.7.13.3</ecNumber>
    </recommendedName>
</protein>
<dbReference type="InterPro" id="IPR036890">
    <property type="entry name" value="HATPase_C_sf"/>
</dbReference>
<keyword evidence="5" id="KW-0547">Nucleotide-binding</keyword>
<keyword evidence="8" id="KW-0902">Two-component regulatory system</keyword>
<gene>
    <name evidence="11" type="ORF">VB774_21615</name>
</gene>
<keyword evidence="9" id="KW-0812">Transmembrane</keyword>
<feature type="domain" description="Histidine kinase/HSP90-like ATPase" evidence="10">
    <location>
        <begin position="305"/>
        <end position="397"/>
    </location>
</feature>
<evidence type="ECO:0000256" key="8">
    <source>
        <dbReference type="ARBA" id="ARBA00023012"/>
    </source>
</evidence>
<keyword evidence="12" id="KW-1185">Reference proteome</keyword>
<dbReference type="Pfam" id="PF07730">
    <property type="entry name" value="HisKA_3"/>
    <property type="match status" value="1"/>
</dbReference>